<dbReference type="InterPro" id="IPR037523">
    <property type="entry name" value="VOC_core"/>
</dbReference>
<accession>A0A975CHV9</accession>
<gene>
    <name evidence="2" type="ORF">J1M35_10915</name>
</gene>
<dbReference type="PROSITE" id="PS51819">
    <property type="entry name" value="VOC"/>
    <property type="match status" value="1"/>
</dbReference>
<dbReference type="InterPro" id="IPR029068">
    <property type="entry name" value="Glyas_Bleomycin-R_OHBP_Dase"/>
</dbReference>
<dbReference type="SUPFAM" id="SSF54593">
    <property type="entry name" value="Glyoxalase/Bleomycin resistance protein/Dihydroxybiphenyl dioxygenase"/>
    <property type="match status" value="1"/>
</dbReference>
<dbReference type="PANTHER" id="PTHR21366">
    <property type="entry name" value="GLYOXALASE FAMILY PROTEIN"/>
    <property type="match status" value="1"/>
</dbReference>
<dbReference type="CDD" id="cd07264">
    <property type="entry name" value="VOC_like"/>
    <property type="match status" value="1"/>
</dbReference>
<dbReference type="Pfam" id="PF00903">
    <property type="entry name" value="Glyoxalase"/>
    <property type="match status" value="1"/>
</dbReference>
<sequence>MQLGYTILYVDDVGAALAFYERAFGFATRFAHESGDWGELDTGATTLAFCSRALLRQQGKTPAAPNPDSPSAEIALVADDVPGALARALQAGASLKQPVEHMPWGQTVAYVADPEGFWVELCTPVSLAA</sequence>
<dbReference type="AlphaFoldDB" id="A0A975CHV9"/>
<feature type="domain" description="VOC" evidence="1">
    <location>
        <begin position="2"/>
        <end position="124"/>
    </location>
</feature>
<dbReference type="RefSeq" id="WP_208007089.1">
    <property type="nucleotide sequence ID" value="NZ_CP071796.1"/>
</dbReference>
<keyword evidence="3" id="KW-1185">Reference proteome</keyword>
<reference evidence="2" key="1">
    <citation type="submission" date="2021-03" db="EMBL/GenBank/DDBJ databases">
        <title>Ottowia sp. 27C isolated from the cloaca of a Giant Asian pond turtle (Heosemys grandis).</title>
        <authorList>
            <person name="Spergser J."/>
            <person name="Busse H.-J."/>
        </authorList>
    </citation>
    <scope>NUCLEOTIDE SEQUENCE</scope>
    <source>
        <strain evidence="2">27C</strain>
    </source>
</reference>
<organism evidence="2 3">
    <name type="scientific">Ottowia testudinis</name>
    <dbReference type="NCBI Taxonomy" id="2816950"/>
    <lineage>
        <taxon>Bacteria</taxon>
        <taxon>Pseudomonadati</taxon>
        <taxon>Pseudomonadota</taxon>
        <taxon>Betaproteobacteria</taxon>
        <taxon>Burkholderiales</taxon>
        <taxon>Comamonadaceae</taxon>
        <taxon>Ottowia</taxon>
    </lineage>
</organism>
<evidence type="ECO:0000259" key="1">
    <source>
        <dbReference type="PROSITE" id="PS51819"/>
    </source>
</evidence>
<proteinExistence type="predicted"/>
<dbReference type="EMBL" id="CP071796">
    <property type="protein sequence ID" value="QTD43678.1"/>
    <property type="molecule type" value="Genomic_DNA"/>
</dbReference>
<protein>
    <submittedName>
        <fullName evidence="2">VOC family protein</fullName>
    </submittedName>
</protein>
<dbReference type="Gene3D" id="3.10.180.10">
    <property type="entry name" value="2,3-Dihydroxybiphenyl 1,2-Dioxygenase, domain 1"/>
    <property type="match status" value="1"/>
</dbReference>
<name>A0A975CHV9_9BURK</name>
<dbReference type="PANTHER" id="PTHR21366:SF22">
    <property type="entry name" value="VOC DOMAIN-CONTAINING PROTEIN"/>
    <property type="match status" value="1"/>
</dbReference>
<dbReference type="InterPro" id="IPR004360">
    <property type="entry name" value="Glyas_Fos-R_dOase_dom"/>
</dbReference>
<evidence type="ECO:0000313" key="2">
    <source>
        <dbReference type="EMBL" id="QTD43678.1"/>
    </source>
</evidence>
<dbReference type="KEGG" id="otd:J1M35_10915"/>
<dbReference type="Proteomes" id="UP000663903">
    <property type="component" value="Chromosome"/>
</dbReference>
<evidence type="ECO:0000313" key="3">
    <source>
        <dbReference type="Proteomes" id="UP000663903"/>
    </source>
</evidence>
<dbReference type="InterPro" id="IPR050383">
    <property type="entry name" value="GlyoxalaseI/FosfomycinResist"/>
</dbReference>